<evidence type="ECO:0000256" key="6">
    <source>
        <dbReference type="ARBA" id="ARBA00022989"/>
    </source>
</evidence>
<protein>
    <recommendedName>
        <fullName evidence="10">Odorant receptor</fullName>
    </recommendedName>
</protein>
<comment type="subcellular location">
    <subcellularLocation>
        <location evidence="1 10">Cell membrane</location>
        <topology evidence="1 10">Multi-pass membrane protein</topology>
    </subcellularLocation>
</comment>
<evidence type="ECO:0000256" key="1">
    <source>
        <dbReference type="ARBA" id="ARBA00004651"/>
    </source>
</evidence>
<keyword evidence="6 10" id="KW-1133">Transmembrane helix</keyword>
<evidence type="ECO:0000256" key="3">
    <source>
        <dbReference type="ARBA" id="ARBA00022606"/>
    </source>
</evidence>
<evidence type="ECO:0000256" key="8">
    <source>
        <dbReference type="ARBA" id="ARBA00023170"/>
    </source>
</evidence>
<dbReference type="AlphaFoldDB" id="A0A0C5DAR1"/>
<evidence type="ECO:0000256" key="10">
    <source>
        <dbReference type="RuleBase" id="RU351113"/>
    </source>
</evidence>
<dbReference type="Pfam" id="PF02949">
    <property type="entry name" value="7tm_6"/>
    <property type="match status" value="1"/>
</dbReference>
<evidence type="ECO:0000313" key="11">
    <source>
        <dbReference type="EMBL" id="AJO62228.1"/>
    </source>
</evidence>
<keyword evidence="9 10" id="KW-0807">Transducer</keyword>
<feature type="transmembrane region" description="Helical" evidence="10">
    <location>
        <begin position="72"/>
        <end position="89"/>
    </location>
</feature>
<name>A0A0C5DAR1_TENMO</name>
<dbReference type="GO" id="GO:0004984">
    <property type="term" value="F:olfactory receptor activity"/>
    <property type="evidence" value="ECO:0007669"/>
    <property type="project" value="InterPro"/>
</dbReference>
<comment type="similarity">
    <text evidence="10">Belongs to the insect chemoreceptor superfamily. Heteromeric odorant receptor channel (TC 1.A.69) family.</text>
</comment>
<dbReference type="GO" id="GO:0005549">
    <property type="term" value="F:odorant binding"/>
    <property type="evidence" value="ECO:0007669"/>
    <property type="project" value="InterPro"/>
</dbReference>
<dbReference type="PANTHER" id="PTHR21137:SF35">
    <property type="entry name" value="ODORANT RECEPTOR 19A-RELATED"/>
    <property type="match status" value="1"/>
</dbReference>
<feature type="transmembrane region" description="Helical" evidence="10">
    <location>
        <begin position="286"/>
        <end position="306"/>
    </location>
</feature>
<evidence type="ECO:0000256" key="7">
    <source>
        <dbReference type="ARBA" id="ARBA00023136"/>
    </source>
</evidence>
<comment type="caution">
    <text evidence="10">Lacks conserved residue(s) required for the propagation of feature annotation.</text>
</comment>
<dbReference type="GO" id="GO:0007165">
    <property type="term" value="P:signal transduction"/>
    <property type="evidence" value="ECO:0007669"/>
    <property type="project" value="UniProtKB-KW"/>
</dbReference>
<feature type="transmembrane region" description="Helical" evidence="10">
    <location>
        <begin position="253"/>
        <end position="274"/>
    </location>
</feature>
<evidence type="ECO:0000256" key="4">
    <source>
        <dbReference type="ARBA" id="ARBA00022692"/>
    </source>
</evidence>
<keyword evidence="7 10" id="KW-0472">Membrane</keyword>
<keyword evidence="4 10" id="KW-0812">Transmembrane</keyword>
<organism evidence="11">
    <name type="scientific">Tenebrio molitor</name>
    <name type="common">Yellow mealworm beetle</name>
    <dbReference type="NCBI Taxonomy" id="7067"/>
    <lineage>
        <taxon>Eukaryota</taxon>
        <taxon>Metazoa</taxon>
        <taxon>Ecdysozoa</taxon>
        <taxon>Arthropoda</taxon>
        <taxon>Hexapoda</taxon>
        <taxon>Insecta</taxon>
        <taxon>Pterygota</taxon>
        <taxon>Neoptera</taxon>
        <taxon>Endopterygota</taxon>
        <taxon>Coleoptera</taxon>
        <taxon>Polyphaga</taxon>
        <taxon>Cucujiformia</taxon>
        <taxon>Tenebrionidae</taxon>
        <taxon>Tenebrio</taxon>
    </lineage>
</organism>
<dbReference type="EMBL" id="KP296764">
    <property type="protein sequence ID" value="AJO62228.1"/>
    <property type="molecule type" value="mRNA"/>
</dbReference>
<proteinExistence type="evidence at transcript level"/>
<evidence type="ECO:0000256" key="9">
    <source>
        <dbReference type="ARBA" id="ARBA00023224"/>
    </source>
</evidence>
<keyword evidence="8 10" id="KW-0675">Receptor</keyword>
<evidence type="ECO:0000256" key="5">
    <source>
        <dbReference type="ARBA" id="ARBA00022725"/>
    </source>
</evidence>
<reference evidence="11" key="1">
    <citation type="journal article" date="2015" name="Comp. Biochem. Physiol. Part D Genomics Proteomics">
        <title>Identification of candidate chemosensory genes in the antennal transcriptome of Tenebrio molitor (Coleoptera: Tenebrionidae).</title>
        <authorList>
            <person name="Liu S."/>
            <person name="Rao X.J."/>
            <person name="Li M.Y."/>
            <person name="Feng M.F."/>
            <person name="He M.Z."/>
            <person name="Li S.G."/>
        </authorList>
    </citation>
    <scope>NUCLEOTIDE SEQUENCE</scope>
    <source>
        <strain evidence="11">AAU-P</strain>
    </source>
</reference>
<dbReference type="GO" id="GO:0005886">
    <property type="term" value="C:plasma membrane"/>
    <property type="evidence" value="ECO:0007669"/>
    <property type="project" value="UniProtKB-SubCell"/>
</dbReference>
<feature type="transmembrane region" description="Helical" evidence="10">
    <location>
        <begin position="127"/>
        <end position="149"/>
    </location>
</feature>
<keyword evidence="5 10" id="KW-0552">Olfaction</keyword>
<feature type="transmembrane region" description="Helical" evidence="10">
    <location>
        <begin position="34"/>
        <end position="60"/>
    </location>
</feature>
<dbReference type="PANTHER" id="PTHR21137">
    <property type="entry name" value="ODORANT RECEPTOR"/>
    <property type="match status" value="1"/>
</dbReference>
<sequence length="384" mass="44835">MDKYDWKANIKMNILMLQVCGLWPKGDETYKPGIYALQATILLTVFLMGHMFCQVVKIYFIRDNLEAITGSFYVLLVEMLVVFKVYYLIKNMEMLKQLLKILDTDLFQPKTAQQRALIDTNIFYWRAIYKTFLTMSYCYNLFCVLFPLLDKTAEEKRLPFLAWYPYNTQISPFYQITYIHQIASVVFITTVHVNIDTLVAAINAFNGSQFDILCDNLRNLHNLTGSEDINDKLINCIEHHKQILSYTEKCKTFLNWILLVQFFVSGTAIGLSMFQLTLLVPLSSEFFSLLSYGLAITVQIFMYCWFGNEVEIKSGNIPYAVFECEWTDFPEDVKKKLLFFTMRAQKTVKLSALNLFYLSLDTFMKIMKTSWSYFALLQQVSGQE</sequence>
<evidence type="ECO:0000256" key="2">
    <source>
        <dbReference type="ARBA" id="ARBA00022475"/>
    </source>
</evidence>
<dbReference type="InterPro" id="IPR004117">
    <property type="entry name" value="7tm6_olfct_rcpt"/>
</dbReference>
<keyword evidence="2" id="KW-1003">Cell membrane</keyword>
<keyword evidence="3 10" id="KW-0716">Sensory transduction</keyword>
<accession>A0A0C5DAR1</accession>